<evidence type="ECO:0000256" key="1">
    <source>
        <dbReference type="SAM" id="MobiDB-lite"/>
    </source>
</evidence>
<name>A0A1P8UHY6_9GAMM</name>
<dbReference type="RefSeq" id="WP_076837090.1">
    <property type="nucleotide sequence ID" value="NZ_CP019434.1"/>
</dbReference>
<dbReference type="STRING" id="1765967.BW247_10425"/>
<feature type="signal peptide" evidence="2">
    <location>
        <begin position="1"/>
        <end position="26"/>
    </location>
</feature>
<proteinExistence type="predicted"/>
<dbReference type="KEGG" id="afy:BW247_10425"/>
<dbReference type="AlphaFoldDB" id="A0A1P8UHY6"/>
<gene>
    <name evidence="3" type="ORF">BW247_10425</name>
</gene>
<dbReference type="PROSITE" id="PS51257">
    <property type="entry name" value="PROKAR_LIPOPROTEIN"/>
    <property type="match status" value="1"/>
</dbReference>
<feature type="chain" id="PRO_5012185068" evidence="2">
    <location>
        <begin position="27"/>
        <end position="163"/>
    </location>
</feature>
<keyword evidence="2" id="KW-0732">Signal</keyword>
<accession>A0A1P8UHY6</accession>
<dbReference type="Pfam" id="PF13428">
    <property type="entry name" value="TPR_14"/>
    <property type="match status" value="1"/>
</dbReference>
<protein>
    <submittedName>
        <fullName evidence="3">Uncharacterized protein</fullName>
    </submittedName>
</protein>
<dbReference type="OrthoDB" id="5797379at2"/>
<feature type="region of interest" description="Disordered" evidence="1">
    <location>
        <begin position="31"/>
        <end position="58"/>
    </location>
</feature>
<evidence type="ECO:0000313" key="3">
    <source>
        <dbReference type="EMBL" id="APZ43450.1"/>
    </source>
</evidence>
<dbReference type="SUPFAM" id="SSF48452">
    <property type="entry name" value="TPR-like"/>
    <property type="match status" value="1"/>
</dbReference>
<reference evidence="3 4" key="1">
    <citation type="submission" date="2017-01" db="EMBL/GenBank/DDBJ databases">
        <title>Draft sequence of Acidihalobacter ferrooxidans strain DSM 14175 (strain V8).</title>
        <authorList>
            <person name="Khaleque H.N."/>
            <person name="Ramsay J.P."/>
            <person name="Murphy R.J.T."/>
            <person name="Kaksonen A.H."/>
            <person name="Boxall N.J."/>
            <person name="Watkin E.L.J."/>
        </authorList>
    </citation>
    <scope>NUCLEOTIDE SEQUENCE [LARGE SCALE GENOMIC DNA]</scope>
    <source>
        <strain evidence="3 4">V8</strain>
    </source>
</reference>
<dbReference type="Proteomes" id="UP000243807">
    <property type="component" value="Chromosome"/>
</dbReference>
<keyword evidence="4" id="KW-1185">Reference proteome</keyword>
<dbReference type="InterPro" id="IPR011990">
    <property type="entry name" value="TPR-like_helical_dom_sf"/>
</dbReference>
<sequence length="163" mass="17458">MTIRHNTYLRLLMVLGAVWLAGCATAPRPLAPPSKQATPAVAPPSGLQGTPERNPRSMPAAALALATAADAAARRQDWSQASRQLERALSIAPRNPLLWQRLAAVRYSQGEYRQAQTLALKSNSFAAGERAVRQINWRIIAASRRALGDASGAAAATRRAQAQ</sequence>
<evidence type="ECO:0000256" key="2">
    <source>
        <dbReference type="SAM" id="SignalP"/>
    </source>
</evidence>
<dbReference type="EMBL" id="CP019434">
    <property type="protein sequence ID" value="APZ43450.1"/>
    <property type="molecule type" value="Genomic_DNA"/>
</dbReference>
<organism evidence="3 4">
    <name type="scientific">Acidihalobacter ferrooxydans</name>
    <dbReference type="NCBI Taxonomy" id="1765967"/>
    <lineage>
        <taxon>Bacteria</taxon>
        <taxon>Pseudomonadati</taxon>
        <taxon>Pseudomonadota</taxon>
        <taxon>Gammaproteobacteria</taxon>
        <taxon>Chromatiales</taxon>
        <taxon>Ectothiorhodospiraceae</taxon>
        <taxon>Acidihalobacter</taxon>
    </lineage>
</organism>
<dbReference type="Gene3D" id="1.25.40.10">
    <property type="entry name" value="Tetratricopeptide repeat domain"/>
    <property type="match status" value="1"/>
</dbReference>
<evidence type="ECO:0000313" key="4">
    <source>
        <dbReference type="Proteomes" id="UP000243807"/>
    </source>
</evidence>